<protein>
    <submittedName>
        <fullName evidence="6">Nitrite reductase/ring-hydroxylating ferredoxin subunit</fullName>
    </submittedName>
</protein>
<dbReference type="CDD" id="cd03467">
    <property type="entry name" value="Rieske"/>
    <property type="match status" value="1"/>
</dbReference>
<dbReference type="GO" id="GO:0046872">
    <property type="term" value="F:metal ion binding"/>
    <property type="evidence" value="ECO:0007669"/>
    <property type="project" value="UniProtKB-KW"/>
</dbReference>
<evidence type="ECO:0000313" key="7">
    <source>
        <dbReference type="Proteomes" id="UP000256269"/>
    </source>
</evidence>
<keyword evidence="1" id="KW-0001">2Fe-2S</keyword>
<dbReference type="Proteomes" id="UP000256269">
    <property type="component" value="Unassembled WGS sequence"/>
</dbReference>
<accession>A0A3E0HGQ3</accession>
<evidence type="ECO:0000259" key="5">
    <source>
        <dbReference type="PROSITE" id="PS51296"/>
    </source>
</evidence>
<keyword evidence="2" id="KW-0479">Metal-binding</keyword>
<keyword evidence="4" id="KW-0411">Iron-sulfur</keyword>
<dbReference type="AlphaFoldDB" id="A0A3E0HGQ3"/>
<dbReference type="GO" id="GO:0016705">
    <property type="term" value="F:oxidoreductase activity, acting on paired donors, with incorporation or reduction of molecular oxygen"/>
    <property type="evidence" value="ECO:0007669"/>
    <property type="project" value="UniProtKB-ARBA"/>
</dbReference>
<evidence type="ECO:0000256" key="3">
    <source>
        <dbReference type="ARBA" id="ARBA00023004"/>
    </source>
</evidence>
<dbReference type="Gene3D" id="2.102.10.10">
    <property type="entry name" value="Rieske [2Fe-2S] iron-sulphur domain"/>
    <property type="match status" value="1"/>
</dbReference>
<name>A0A3E0HGQ3_9PSEU</name>
<dbReference type="InterPro" id="IPR036922">
    <property type="entry name" value="Rieske_2Fe-2S_sf"/>
</dbReference>
<evidence type="ECO:0000313" key="6">
    <source>
        <dbReference type="EMBL" id="REH44536.1"/>
    </source>
</evidence>
<reference evidence="6 7" key="1">
    <citation type="submission" date="2018-08" db="EMBL/GenBank/DDBJ databases">
        <title>Genomic Encyclopedia of Archaeal and Bacterial Type Strains, Phase II (KMG-II): from individual species to whole genera.</title>
        <authorList>
            <person name="Goeker M."/>
        </authorList>
    </citation>
    <scope>NUCLEOTIDE SEQUENCE [LARGE SCALE GENOMIC DNA]</scope>
    <source>
        <strain evidence="6 7">DSM 45791</strain>
    </source>
</reference>
<dbReference type="PROSITE" id="PS51296">
    <property type="entry name" value="RIESKE"/>
    <property type="match status" value="1"/>
</dbReference>
<keyword evidence="7" id="KW-1185">Reference proteome</keyword>
<keyword evidence="3" id="KW-0408">Iron</keyword>
<feature type="domain" description="Rieske" evidence="5">
    <location>
        <begin position="117"/>
        <end position="213"/>
    </location>
</feature>
<dbReference type="GO" id="GO:0051537">
    <property type="term" value="F:2 iron, 2 sulfur cluster binding"/>
    <property type="evidence" value="ECO:0007669"/>
    <property type="project" value="UniProtKB-KW"/>
</dbReference>
<dbReference type="GO" id="GO:0004497">
    <property type="term" value="F:monooxygenase activity"/>
    <property type="evidence" value="ECO:0007669"/>
    <property type="project" value="UniProtKB-ARBA"/>
</dbReference>
<dbReference type="OrthoDB" id="9767869at2"/>
<sequence length="219" mass="23310">MNTPVWRYVEDLLRQRKPRPFKASEEEAAEVRAAILLNSADDDGEPSEDFVEGLRDRLAGELSGEKPGSNRRRFVKIGAAAAAATAVGAGLDHVLTDGLTAAAPKEQNLVPDNGEWRAVVASTDLPDGAVQAFDLGAVTGFLRRSGGQVSAVSAICTHLGCRLRLDAPARQLNCPCHRTSFNVDGSLSTHELPVAPPPLPHILVRENAGRVEVFVPPPA</sequence>
<gene>
    <name evidence="6" type="ORF">BCF44_10816</name>
</gene>
<evidence type="ECO:0000256" key="2">
    <source>
        <dbReference type="ARBA" id="ARBA00022723"/>
    </source>
</evidence>
<dbReference type="InterPro" id="IPR017941">
    <property type="entry name" value="Rieske_2Fe-2S"/>
</dbReference>
<dbReference type="EMBL" id="QUNO01000008">
    <property type="protein sequence ID" value="REH44536.1"/>
    <property type="molecule type" value="Genomic_DNA"/>
</dbReference>
<dbReference type="Pfam" id="PF00355">
    <property type="entry name" value="Rieske"/>
    <property type="match status" value="1"/>
</dbReference>
<organism evidence="6 7">
    <name type="scientific">Kutzneria buriramensis</name>
    <dbReference type="NCBI Taxonomy" id="1045776"/>
    <lineage>
        <taxon>Bacteria</taxon>
        <taxon>Bacillati</taxon>
        <taxon>Actinomycetota</taxon>
        <taxon>Actinomycetes</taxon>
        <taxon>Pseudonocardiales</taxon>
        <taxon>Pseudonocardiaceae</taxon>
        <taxon>Kutzneria</taxon>
    </lineage>
</organism>
<proteinExistence type="predicted"/>
<evidence type="ECO:0000256" key="4">
    <source>
        <dbReference type="ARBA" id="ARBA00023014"/>
    </source>
</evidence>
<dbReference type="SUPFAM" id="SSF50022">
    <property type="entry name" value="ISP domain"/>
    <property type="match status" value="1"/>
</dbReference>
<comment type="caution">
    <text evidence="6">The sequence shown here is derived from an EMBL/GenBank/DDBJ whole genome shotgun (WGS) entry which is preliminary data.</text>
</comment>
<dbReference type="RefSeq" id="WP_116176495.1">
    <property type="nucleotide sequence ID" value="NZ_CP144375.1"/>
</dbReference>
<evidence type="ECO:0000256" key="1">
    <source>
        <dbReference type="ARBA" id="ARBA00022714"/>
    </source>
</evidence>